<feature type="signal peptide" evidence="1">
    <location>
        <begin position="1"/>
        <end position="26"/>
    </location>
</feature>
<evidence type="ECO:0000313" key="4">
    <source>
        <dbReference type="Proteomes" id="UP000633814"/>
    </source>
</evidence>
<feature type="chain" id="PRO_5046504868" evidence="1">
    <location>
        <begin position="27"/>
        <end position="202"/>
    </location>
</feature>
<comment type="caution">
    <text evidence="3">The sequence shown here is derived from an EMBL/GenBank/DDBJ whole genome shotgun (WGS) entry which is preliminary data.</text>
</comment>
<evidence type="ECO:0000259" key="2">
    <source>
        <dbReference type="Pfam" id="PF07589"/>
    </source>
</evidence>
<dbReference type="RefSeq" id="WP_226750425.1">
    <property type="nucleotide sequence ID" value="NZ_JAEINI020000003.1"/>
</dbReference>
<organism evidence="3 4">
    <name type="scientific">Alishewanella maricola</name>
    <dbReference type="NCBI Taxonomy" id="2795740"/>
    <lineage>
        <taxon>Bacteria</taxon>
        <taxon>Pseudomonadati</taxon>
        <taxon>Pseudomonadota</taxon>
        <taxon>Gammaproteobacteria</taxon>
        <taxon>Alteromonadales</taxon>
        <taxon>Alteromonadaceae</taxon>
        <taxon>Alishewanella</taxon>
    </lineage>
</organism>
<dbReference type="Proteomes" id="UP000633814">
    <property type="component" value="Unassembled WGS sequence"/>
</dbReference>
<dbReference type="NCBIfam" id="TIGR02595">
    <property type="entry name" value="PEP_CTERM"/>
    <property type="match status" value="1"/>
</dbReference>
<name>A0ABS8C203_9ALTE</name>
<accession>A0ABS8C203</accession>
<evidence type="ECO:0000313" key="3">
    <source>
        <dbReference type="EMBL" id="MCB5226328.1"/>
    </source>
</evidence>
<protein>
    <submittedName>
        <fullName evidence="3">PEP-CTERM sorting domain-containing protein</fullName>
    </submittedName>
</protein>
<keyword evidence="1" id="KW-0732">Signal</keyword>
<reference evidence="3 4" key="1">
    <citation type="submission" date="2021-10" db="EMBL/GenBank/DDBJ databases">
        <title>Alishewanella koreense sp. nov. isolated from seawater of southwestern coast in South Korea and the proposal for the reclassification of Rheinheimera perlucida and Rheinheimera tuosuensis as Arsukibacterium perlucida and Arsukibacterium tuosuensis.</title>
        <authorList>
            <person name="Kim K.H."/>
            <person name="Ruan W."/>
            <person name="Kim K.R."/>
            <person name="Baek J.H."/>
            <person name="Jeon C.O."/>
        </authorList>
    </citation>
    <scope>NUCLEOTIDE SEQUENCE [LARGE SCALE GENOMIC DNA]</scope>
    <source>
        <strain evidence="3 4">16-MA</strain>
    </source>
</reference>
<feature type="domain" description="Ice-binding protein C-terminal" evidence="2">
    <location>
        <begin position="177"/>
        <end position="199"/>
    </location>
</feature>
<keyword evidence="4" id="KW-1185">Reference proteome</keyword>
<dbReference type="Pfam" id="PF07589">
    <property type="entry name" value="PEP-CTERM"/>
    <property type="match status" value="1"/>
</dbReference>
<dbReference type="EMBL" id="JAEINI020000003">
    <property type="protein sequence ID" value="MCB5226328.1"/>
    <property type="molecule type" value="Genomic_DNA"/>
</dbReference>
<gene>
    <name evidence="3" type="ORF">JAO78_005830</name>
</gene>
<dbReference type="InterPro" id="IPR013424">
    <property type="entry name" value="Ice-binding_C"/>
</dbReference>
<sequence length="202" mass="21413">MKLKVLALSLAFTLSAAFLPVSSAHAGLISADSSAWNSAGTALARNANLSTANSFYIWNNNTNWFIRWTFSSVQEINGNIELTKGSPFRFHSFESGTYDSINAAGDFTSYVTGGYLDGLDFTLAAGEIFNFQVFKSGGGALNFDVYSGSPLVQFSSLNNGDGIFLSNEVPRGADTTAVPEPTTLALIGLGLLGLGASRRRKA</sequence>
<evidence type="ECO:0000256" key="1">
    <source>
        <dbReference type="SAM" id="SignalP"/>
    </source>
</evidence>
<proteinExistence type="predicted"/>